<evidence type="ECO:0000256" key="1">
    <source>
        <dbReference type="SAM" id="MobiDB-lite"/>
    </source>
</evidence>
<dbReference type="EMBL" id="CP001932">
    <property type="protein sequence ID" value="ADD03959.1"/>
    <property type="molecule type" value="Genomic_DNA"/>
</dbReference>
<name>D3SXD9_NATMM</name>
<dbReference type="KEGG" id="nmg:Nmag_0369"/>
<feature type="compositionally biased region" description="Acidic residues" evidence="1">
    <location>
        <begin position="14"/>
        <end position="24"/>
    </location>
</feature>
<protein>
    <submittedName>
        <fullName evidence="2">Uncharacterized protein</fullName>
    </submittedName>
</protein>
<dbReference type="PaxDb" id="547559-Nmag_0369"/>
<dbReference type="HOGENOM" id="CLU_3057215_0_0_2"/>
<dbReference type="GeneID" id="58983514"/>
<reference evidence="2 3" key="2">
    <citation type="journal article" date="2012" name="BMC Genomics">
        <title>A comparative genomics perspective on the genetic content of the alkaliphilic haloarchaeon Natrialba magadii ATCC 43099T.</title>
        <authorList>
            <person name="Siddaramappa S."/>
            <person name="Challacombe J.F."/>
            <person name="Decastro R.E."/>
            <person name="Pfeiffer F."/>
            <person name="Sastre D.E."/>
            <person name="Gimenez M.I."/>
            <person name="Paggi R.A."/>
            <person name="Detter J.C."/>
            <person name="Davenport K.W."/>
            <person name="Goodwin L.A."/>
            <person name="Kyrpides N."/>
            <person name="Tapia R."/>
            <person name="Pitluck S."/>
            <person name="Lucas S."/>
            <person name="Woyke T."/>
            <person name="Maupin-Furlow J.A."/>
        </authorList>
    </citation>
    <scope>NUCLEOTIDE SEQUENCE [LARGE SCALE GENOMIC DNA]</scope>
    <source>
        <strain evidence="3">ATCC 43099 / DSM 3394 / CCM 3739 / CIP 104546 / IAM 13178 / JCM 8861 / NBRC 102185 / NCIMB 2190 / MS3</strain>
    </source>
</reference>
<accession>D3SXD9</accession>
<dbReference type="RefSeq" id="WP_012996345.1">
    <property type="nucleotide sequence ID" value="NC_013922.1"/>
</dbReference>
<evidence type="ECO:0000313" key="3">
    <source>
        <dbReference type="Proteomes" id="UP000001879"/>
    </source>
</evidence>
<keyword evidence="3" id="KW-1185">Reference proteome</keyword>
<feature type="region of interest" description="Disordered" evidence="1">
    <location>
        <begin position="1"/>
        <end position="24"/>
    </location>
</feature>
<proteinExistence type="predicted"/>
<gene>
    <name evidence="2" type="ordered locus">Nmag_0369</name>
</gene>
<organism evidence="2 3">
    <name type="scientific">Natrialba magadii (strain ATCC 43099 / DSM 3394 / CCM 3739 / CIP 104546 / IAM 13178 / JCM 8861 / NBRC 102185 / NCIMB 2190 / MS3)</name>
    <name type="common">Natronobacterium magadii</name>
    <dbReference type="NCBI Taxonomy" id="547559"/>
    <lineage>
        <taxon>Archaea</taxon>
        <taxon>Methanobacteriati</taxon>
        <taxon>Methanobacteriota</taxon>
        <taxon>Stenosarchaea group</taxon>
        <taxon>Halobacteria</taxon>
        <taxon>Halobacteriales</taxon>
        <taxon>Natrialbaceae</taxon>
        <taxon>Natrialba</taxon>
    </lineage>
</organism>
<evidence type="ECO:0000313" key="2">
    <source>
        <dbReference type="EMBL" id="ADD03959.1"/>
    </source>
</evidence>
<dbReference type="AlphaFoldDB" id="D3SXD9"/>
<reference evidence="3" key="1">
    <citation type="submission" date="2010-02" db="EMBL/GenBank/DDBJ databases">
        <title>Complete sequence of chromosome of Natrialba magadii ATCC 43099.</title>
        <authorList>
            <consortium name="US DOE Joint Genome Institute"/>
            <person name="Lucas S."/>
            <person name="Copeland A."/>
            <person name="Lapidus A."/>
            <person name="Cheng J.-F."/>
            <person name="Bruce D."/>
            <person name="Goodwin L."/>
            <person name="Pitluck S."/>
            <person name="Davenport K."/>
            <person name="Saunders E."/>
            <person name="Detter J.C."/>
            <person name="Han C."/>
            <person name="Tapia R."/>
            <person name="Land M."/>
            <person name="Hauser L."/>
            <person name="Kyrpides N."/>
            <person name="Mikhailova N."/>
            <person name="De Castro R.E."/>
            <person name="Maupin-Furlow J.A."/>
            <person name="Woyke T."/>
        </authorList>
    </citation>
    <scope>NUCLEOTIDE SEQUENCE [LARGE SCALE GENOMIC DNA]</scope>
    <source>
        <strain evidence="3">ATCC 43099 / DSM 3394 / CCM 3739 / CIP 104546 / IAM 13178 / JCM 8861 / NBRC 102185 / NCIMB 2190 / MS3</strain>
    </source>
</reference>
<sequence>MSNRDKAGDIGFEGLDDVLDSEEEEDRVIDNHYFEDLDEILDEEGTLATGHRG</sequence>
<dbReference type="Proteomes" id="UP000001879">
    <property type="component" value="Chromosome"/>
</dbReference>